<sequence length="314" mass="33466">MLTIAITDRSFGVRAKSHAHHRLSNRCSTDDDEEELSCFDSLSLSNALELELGTELASLLPASRGCTAAQAHASSKSCATTSKASALQARPTHLSLKGLSTVGSQTPSRTPPPSYVSINSPPPTYFCQMADERMRCETGEGEACKLLLVEASLAAGWSAKVKRRRERKLSRTEPADLQSAAMVRSTVKGTAHTFEAQDLHASFVAQRDAWSNQTPRNDPAAAAAAAAAAAPPTAVNARATGSPPSPTDTARMPFDASPTSSLKRTSSSSRSSVLKQVRFEDEEKKRLWKESRVGKGWRLGSPTTVLLGLASQTA</sequence>
<feature type="compositionally biased region" description="Low complexity" evidence="1">
    <location>
        <begin position="219"/>
        <end position="239"/>
    </location>
</feature>
<accession>A0A0P1BFM4</accession>
<protein>
    <submittedName>
        <fullName evidence="2">Uncharacterized protein</fullName>
    </submittedName>
</protein>
<dbReference type="EMBL" id="CCYA01000248">
    <property type="protein sequence ID" value="CEH14717.1"/>
    <property type="molecule type" value="Genomic_DNA"/>
</dbReference>
<dbReference type="AlphaFoldDB" id="A0A0P1BFM4"/>
<feature type="region of interest" description="Disordered" evidence="1">
    <location>
        <begin position="210"/>
        <end position="283"/>
    </location>
</feature>
<name>A0A0P1BFM4_9BASI</name>
<keyword evidence="3" id="KW-1185">Reference proteome</keyword>
<feature type="region of interest" description="Disordered" evidence="1">
    <location>
        <begin position="96"/>
        <end position="117"/>
    </location>
</feature>
<evidence type="ECO:0000313" key="2">
    <source>
        <dbReference type="EMBL" id="CEH14717.1"/>
    </source>
</evidence>
<dbReference type="Proteomes" id="UP000054845">
    <property type="component" value="Unassembled WGS sequence"/>
</dbReference>
<dbReference type="OrthoDB" id="10374720at2759"/>
<feature type="compositionally biased region" description="Low complexity" evidence="1">
    <location>
        <begin position="257"/>
        <end position="275"/>
    </location>
</feature>
<proteinExistence type="predicted"/>
<organism evidence="2 3">
    <name type="scientific">Ceraceosorus bombacis</name>
    <dbReference type="NCBI Taxonomy" id="401625"/>
    <lineage>
        <taxon>Eukaryota</taxon>
        <taxon>Fungi</taxon>
        <taxon>Dikarya</taxon>
        <taxon>Basidiomycota</taxon>
        <taxon>Ustilaginomycotina</taxon>
        <taxon>Exobasidiomycetes</taxon>
        <taxon>Ceraceosorales</taxon>
        <taxon>Ceraceosoraceae</taxon>
        <taxon>Ceraceosorus</taxon>
    </lineage>
</organism>
<reference evidence="3" key="1">
    <citation type="submission" date="2014-09" db="EMBL/GenBank/DDBJ databases">
        <authorList>
            <person name="Sharma Rahul"/>
            <person name="Thines Marco"/>
        </authorList>
    </citation>
    <scope>NUCLEOTIDE SEQUENCE [LARGE SCALE GENOMIC DNA]</scope>
</reference>
<evidence type="ECO:0000256" key="1">
    <source>
        <dbReference type="SAM" id="MobiDB-lite"/>
    </source>
</evidence>
<evidence type="ECO:0000313" key="3">
    <source>
        <dbReference type="Proteomes" id="UP000054845"/>
    </source>
</evidence>